<accession>A0A0K8R4B7</accession>
<name>A0A0K8R4B7_IXORI</name>
<proteinExistence type="evidence at transcript level"/>
<reference evidence="1" key="1">
    <citation type="submission" date="2012-12" db="EMBL/GenBank/DDBJ databases">
        <title>Identification and characterization of a phenylalanine ammonia-lyase gene family in Isatis indigotica Fort.</title>
        <authorList>
            <person name="Liu Q."/>
            <person name="Chen J."/>
            <person name="Zhou X."/>
            <person name="Di P."/>
            <person name="Xiao Y."/>
            <person name="Xuan H."/>
            <person name="Zhang L."/>
            <person name="Chen W."/>
        </authorList>
    </citation>
    <scope>NUCLEOTIDE SEQUENCE</scope>
    <source>
        <tissue evidence="1">Salivary gland</tissue>
    </source>
</reference>
<sequence>MNVGFIVHPHSQMAYSVCAYVNTVYKTPTLDTGQTFPVTKQQDLCLDYYSFNIKRPLWSQLKLKSFSPERFLRAAQELQQEFESMLPSTTATAYNYNYVQNAVCPLEFISTSGINKLSDFQQSKSVKHIQGREQRC</sequence>
<evidence type="ECO:0000313" key="1">
    <source>
        <dbReference type="EMBL" id="JAA65713.1"/>
    </source>
</evidence>
<dbReference type="AlphaFoldDB" id="A0A0K8R4B7"/>
<protein>
    <submittedName>
        <fullName evidence="1">Uncharacterized protein</fullName>
    </submittedName>
</protein>
<organism evidence="1">
    <name type="scientific">Ixodes ricinus</name>
    <name type="common">Common tick</name>
    <name type="synonym">Acarus ricinus</name>
    <dbReference type="NCBI Taxonomy" id="34613"/>
    <lineage>
        <taxon>Eukaryota</taxon>
        <taxon>Metazoa</taxon>
        <taxon>Ecdysozoa</taxon>
        <taxon>Arthropoda</taxon>
        <taxon>Chelicerata</taxon>
        <taxon>Arachnida</taxon>
        <taxon>Acari</taxon>
        <taxon>Parasitiformes</taxon>
        <taxon>Ixodida</taxon>
        <taxon>Ixodoidea</taxon>
        <taxon>Ixodidae</taxon>
        <taxon>Ixodinae</taxon>
        <taxon>Ixodes</taxon>
    </lineage>
</organism>
<dbReference type="EMBL" id="GADI01008095">
    <property type="protein sequence ID" value="JAA65713.1"/>
    <property type="molecule type" value="mRNA"/>
</dbReference>